<feature type="chain" id="PRO_5025351466" evidence="1">
    <location>
        <begin position="19"/>
        <end position="169"/>
    </location>
</feature>
<dbReference type="InterPro" id="IPR050263">
    <property type="entry name" value="Bact_Fimbrial_Adh_Pro"/>
</dbReference>
<dbReference type="Proteomes" id="UP000427108">
    <property type="component" value="Chromosome"/>
</dbReference>
<dbReference type="RefSeq" id="WP_154681343.1">
    <property type="nucleotide sequence ID" value="NZ_CP046115.1"/>
</dbReference>
<feature type="signal peptide" evidence="1">
    <location>
        <begin position="1"/>
        <end position="18"/>
    </location>
</feature>
<dbReference type="PANTHER" id="PTHR33420">
    <property type="entry name" value="FIMBRIAL SUBUNIT ELFA-RELATED"/>
    <property type="match status" value="1"/>
</dbReference>
<evidence type="ECO:0000256" key="1">
    <source>
        <dbReference type="SAM" id="SignalP"/>
    </source>
</evidence>
<dbReference type="Gene3D" id="2.60.40.1090">
    <property type="entry name" value="Fimbrial-type adhesion domain"/>
    <property type="match status" value="1"/>
</dbReference>
<gene>
    <name evidence="3" type="ORF">GJ746_17505</name>
</gene>
<dbReference type="PANTHER" id="PTHR33420:SF27">
    <property type="entry name" value="PROTEIN FIMG"/>
    <property type="match status" value="1"/>
</dbReference>
<protein>
    <submittedName>
        <fullName evidence="3">Type 1 fimbrial protein</fullName>
    </submittedName>
</protein>
<dbReference type="OrthoDB" id="6631341at2"/>
<keyword evidence="1" id="KW-0732">Signal</keyword>
<proteinExistence type="predicted"/>
<reference evidence="3 4" key="1">
    <citation type="submission" date="2019-11" db="EMBL/GenBank/DDBJ databases">
        <title>Isolation and Application of One Kind of P-Hydroxybenzoic Acid Degrading Bacterium in Mitigating Cropping Obstacle of Cucumber.</title>
        <authorList>
            <person name="Wu F."/>
            <person name="An Y."/>
        </authorList>
    </citation>
    <scope>NUCLEOTIDE SEQUENCE [LARGE SCALE GENOMIC DNA]</scope>
    <source>
        <strain evidence="3 4">P620</strain>
    </source>
</reference>
<sequence>MRKALWMVLLLPVFSSWSGVPLNVKGNIYFLPCDVSTDTQYQEVDFGTLVKANLQAAGNASEWKTFSLNVENCPAGTSKATVKFDGVTDSEDSTHFANMAASDAAQHIALQITNSDHSTTYKNQDQMTITINNSSKKGVFPLAARLYSTHGGTTAGNFASVVQLTFTYQ</sequence>
<organism evidence="3 4">
    <name type="scientific">Klebsiella oxytoca</name>
    <dbReference type="NCBI Taxonomy" id="571"/>
    <lineage>
        <taxon>Bacteria</taxon>
        <taxon>Pseudomonadati</taxon>
        <taxon>Pseudomonadota</taxon>
        <taxon>Gammaproteobacteria</taxon>
        <taxon>Enterobacterales</taxon>
        <taxon>Enterobacteriaceae</taxon>
        <taxon>Klebsiella/Raoultella group</taxon>
        <taxon>Klebsiella</taxon>
    </lineage>
</organism>
<evidence type="ECO:0000313" key="3">
    <source>
        <dbReference type="EMBL" id="QGN38981.1"/>
    </source>
</evidence>
<dbReference type="Pfam" id="PF00419">
    <property type="entry name" value="Fimbrial"/>
    <property type="match status" value="1"/>
</dbReference>
<dbReference type="InterPro" id="IPR036937">
    <property type="entry name" value="Adhesion_dom_fimbrial_sf"/>
</dbReference>
<dbReference type="EMBL" id="CP046115">
    <property type="protein sequence ID" value="QGN38981.1"/>
    <property type="molecule type" value="Genomic_DNA"/>
</dbReference>
<feature type="domain" description="Fimbrial-type adhesion" evidence="2">
    <location>
        <begin position="25"/>
        <end position="169"/>
    </location>
</feature>
<accession>A0A6B8N308</accession>
<dbReference type="GO" id="GO:0009289">
    <property type="term" value="C:pilus"/>
    <property type="evidence" value="ECO:0007669"/>
    <property type="project" value="InterPro"/>
</dbReference>
<name>A0A6B8N308_KLEOX</name>
<dbReference type="InterPro" id="IPR008966">
    <property type="entry name" value="Adhesion_dom_sf"/>
</dbReference>
<evidence type="ECO:0000313" key="4">
    <source>
        <dbReference type="Proteomes" id="UP000427108"/>
    </source>
</evidence>
<dbReference type="SUPFAM" id="SSF49401">
    <property type="entry name" value="Bacterial adhesins"/>
    <property type="match status" value="1"/>
</dbReference>
<dbReference type="InterPro" id="IPR000259">
    <property type="entry name" value="Adhesion_dom_fimbrial"/>
</dbReference>
<evidence type="ECO:0000259" key="2">
    <source>
        <dbReference type="Pfam" id="PF00419"/>
    </source>
</evidence>
<dbReference type="GO" id="GO:0043709">
    <property type="term" value="P:cell adhesion involved in single-species biofilm formation"/>
    <property type="evidence" value="ECO:0007669"/>
    <property type="project" value="TreeGrafter"/>
</dbReference>
<dbReference type="AlphaFoldDB" id="A0A6B8N308"/>